<evidence type="ECO:0000259" key="3">
    <source>
        <dbReference type="SMART" id="SM00560"/>
    </source>
</evidence>
<dbReference type="EMBL" id="MEVI01000001">
    <property type="protein sequence ID" value="OGC55678.1"/>
    <property type="molecule type" value="Genomic_DNA"/>
</dbReference>
<dbReference type="Gene3D" id="2.60.120.200">
    <property type="match status" value="1"/>
</dbReference>
<evidence type="ECO:0000313" key="5">
    <source>
        <dbReference type="Proteomes" id="UP000176504"/>
    </source>
</evidence>
<name>A0A1F4VFH2_UNCKA</name>
<reference evidence="4 5" key="1">
    <citation type="journal article" date="2016" name="Nat. Commun.">
        <title>Thousands of microbial genomes shed light on interconnected biogeochemical processes in an aquifer system.</title>
        <authorList>
            <person name="Anantharaman K."/>
            <person name="Brown C.T."/>
            <person name="Hug L.A."/>
            <person name="Sharon I."/>
            <person name="Castelle C.J."/>
            <person name="Probst A.J."/>
            <person name="Thomas B.C."/>
            <person name="Singh A."/>
            <person name="Wilkins M.J."/>
            <person name="Karaoz U."/>
            <person name="Brodie E.L."/>
            <person name="Williams K.H."/>
            <person name="Hubbard S.S."/>
            <person name="Banfield J.F."/>
        </authorList>
    </citation>
    <scope>NUCLEOTIDE SEQUENCE [LARGE SCALE GENOMIC DNA]</scope>
</reference>
<dbReference type="SUPFAM" id="SSF49899">
    <property type="entry name" value="Concanavalin A-like lectins/glucanases"/>
    <property type="match status" value="1"/>
</dbReference>
<evidence type="ECO:0000313" key="4">
    <source>
        <dbReference type="EMBL" id="OGC55678.1"/>
    </source>
</evidence>
<keyword evidence="2" id="KW-1015">Disulfide bond</keyword>
<accession>A0A1F4VFH2</accession>
<organism evidence="4 5">
    <name type="scientific">candidate division WWE3 bacterium RIFCSPLOWO2_01_FULL_41_18</name>
    <dbReference type="NCBI Taxonomy" id="1802625"/>
    <lineage>
        <taxon>Bacteria</taxon>
        <taxon>Katanobacteria</taxon>
    </lineage>
</organism>
<comment type="caution">
    <text evidence="4">The sequence shown here is derived from an EMBL/GenBank/DDBJ whole genome shotgun (WGS) entry which is preliminary data.</text>
</comment>
<dbReference type="SMART" id="SM00560">
    <property type="entry name" value="LamGL"/>
    <property type="match status" value="1"/>
</dbReference>
<evidence type="ECO:0000256" key="2">
    <source>
        <dbReference type="ARBA" id="ARBA00023157"/>
    </source>
</evidence>
<dbReference type="Pfam" id="PF13385">
    <property type="entry name" value="Laminin_G_3"/>
    <property type="match status" value="1"/>
</dbReference>
<proteinExistence type="predicted"/>
<dbReference type="InterPro" id="IPR006558">
    <property type="entry name" value="LamG-like"/>
</dbReference>
<dbReference type="Proteomes" id="UP000176504">
    <property type="component" value="Unassembled WGS sequence"/>
</dbReference>
<protein>
    <recommendedName>
        <fullName evidence="3">LamG-like jellyroll fold domain-containing protein</fullName>
    </recommendedName>
</protein>
<dbReference type="AlphaFoldDB" id="A0A1F4VFH2"/>
<gene>
    <name evidence="4" type="ORF">A3A78_01385</name>
</gene>
<keyword evidence="1" id="KW-0732">Signal</keyword>
<sequence length="174" mass="18832">MDNQTSLDIADTQDFTLEAWIYRDSFTTDDTVIAKKNDQTTAAGYILYIDDSTDDVNVVVSDGTDTFSMNGTLAITAIGWNHVVVVFDEDSATNSTIYVNSLPDKESTSGTIGNVNSLTNAVDFRVGSESDSGEPFIGQIDNVKLYNYAANATQVKMFYNEGSSTRFGPSSGQP</sequence>
<evidence type="ECO:0000256" key="1">
    <source>
        <dbReference type="ARBA" id="ARBA00022729"/>
    </source>
</evidence>
<dbReference type="InterPro" id="IPR013320">
    <property type="entry name" value="ConA-like_dom_sf"/>
</dbReference>
<feature type="domain" description="LamG-like jellyroll fold" evidence="3">
    <location>
        <begin position="13"/>
        <end position="153"/>
    </location>
</feature>